<dbReference type="Proteomes" id="UP001438707">
    <property type="component" value="Unassembled WGS sequence"/>
</dbReference>
<reference evidence="1 2" key="1">
    <citation type="journal article" date="2024" name="Nat. Commun.">
        <title>Phylogenomics reveals the evolutionary origins of lichenization in chlorophyte algae.</title>
        <authorList>
            <person name="Puginier C."/>
            <person name="Libourel C."/>
            <person name="Otte J."/>
            <person name="Skaloud P."/>
            <person name="Haon M."/>
            <person name="Grisel S."/>
            <person name="Petersen M."/>
            <person name="Berrin J.G."/>
            <person name="Delaux P.M."/>
            <person name="Dal Grande F."/>
            <person name="Keller J."/>
        </authorList>
    </citation>
    <scope>NUCLEOTIDE SEQUENCE [LARGE SCALE GENOMIC DNA]</scope>
    <source>
        <strain evidence="1 2">SAG 2145</strain>
    </source>
</reference>
<evidence type="ECO:0000313" key="2">
    <source>
        <dbReference type="Proteomes" id="UP001438707"/>
    </source>
</evidence>
<evidence type="ECO:0000313" key="1">
    <source>
        <dbReference type="EMBL" id="KAK9827108.1"/>
    </source>
</evidence>
<comment type="caution">
    <text evidence="1">The sequence shown here is derived from an EMBL/GenBank/DDBJ whole genome shotgun (WGS) entry which is preliminary data.</text>
</comment>
<proteinExistence type="predicted"/>
<sequence length="75" mass="7793">MLDRPLSSLVGTNYAAPTGTKFTTAPTVKKRPTATNCAVAAANTMFHVANDDAILRAGRPCTNCGTGNCQKAFCS</sequence>
<accession>A0AAW1R0W3</accession>
<dbReference type="AlphaFoldDB" id="A0AAW1R0W3"/>
<dbReference type="EMBL" id="JALJOS010000019">
    <property type="protein sequence ID" value="KAK9827108.1"/>
    <property type="molecule type" value="Genomic_DNA"/>
</dbReference>
<gene>
    <name evidence="1" type="ORF">WJX74_006704</name>
</gene>
<organism evidence="1 2">
    <name type="scientific">Apatococcus lobatus</name>
    <dbReference type="NCBI Taxonomy" id="904363"/>
    <lineage>
        <taxon>Eukaryota</taxon>
        <taxon>Viridiplantae</taxon>
        <taxon>Chlorophyta</taxon>
        <taxon>core chlorophytes</taxon>
        <taxon>Trebouxiophyceae</taxon>
        <taxon>Chlorellales</taxon>
        <taxon>Chlorellaceae</taxon>
        <taxon>Apatococcus</taxon>
    </lineage>
</organism>
<keyword evidence="2" id="KW-1185">Reference proteome</keyword>
<name>A0AAW1R0W3_9CHLO</name>
<protein>
    <submittedName>
        <fullName evidence="1">Uncharacterized protein</fullName>
    </submittedName>
</protein>